<keyword evidence="2" id="KW-0238">DNA-binding</keyword>
<feature type="non-terminal residue" evidence="9">
    <location>
        <position position="1"/>
    </location>
</feature>
<evidence type="ECO:0000256" key="7">
    <source>
        <dbReference type="SAM" id="Phobius"/>
    </source>
</evidence>
<keyword evidence="9" id="KW-0378">Hydrolase</keyword>
<reference evidence="9 10" key="1">
    <citation type="submission" date="2018-06" db="EMBL/GenBank/DDBJ databases">
        <title>Comparative genomics reveals the genomic features of Rhizophagus irregularis, R. cerebriforme, R. diaphanum and Gigaspora rosea, and their symbiotic lifestyle signature.</title>
        <authorList>
            <person name="Morin E."/>
            <person name="San Clemente H."/>
            <person name="Chen E.C.H."/>
            <person name="De La Providencia I."/>
            <person name="Hainaut M."/>
            <person name="Kuo A."/>
            <person name="Kohler A."/>
            <person name="Murat C."/>
            <person name="Tang N."/>
            <person name="Roy S."/>
            <person name="Loubradou J."/>
            <person name="Henrissat B."/>
            <person name="Grigoriev I.V."/>
            <person name="Corradi N."/>
            <person name="Roux C."/>
            <person name="Martin F.M."/>
        </authorList>
    </citation>
    <scope>NUCLEOTIDE SEQUENCE [LARGE SCALE GENOMIC DNA]</scope>
    <source>
        <strain evidence="9 10">DAOM 227022</strain>
    </source>
</reference>
<dbReference type="PROSITE" id="PS51194">
    <property type="entry name" value="HELICASE_CTER"/>
    <property type="match status" value="1"/>
</dbReference>
<dbReference type="STRING" id="658196.A0A397T736"/>
<dbReference type="PANTHER" id="PTHR13710">
    <property type="entry name" value="DNA HELICASE RECQ FAMILY MEMBER"/>
    <property type="match status" value="1"/>
</dbReference>
<evidence type="ECO:0000256" key="2">
    <source>
        <dbReference type="ARBA" id="ARBA00023125"/>
    </source>
</evidence>
<dbReference type="GO" id="GO:0005694">
    <property type="term" value="C:chromosome"/>
    <property type="evidence" value="ECO:0007669"/>
    <property type="project" value="TreeGrafter"/>
</dbReference>
<dbReference type="Gene3D" id="3.40.50.300">
    <property type="entry name" value="P-loop containing nucleotide triphosphate hydrolases"/>
    <property type="match status" value="1"/>
</dbReference>
<keyword evidence="7" id="KW-0472">Membrane</keyword>
<keyword evidence="7" id="KW-0812">Transmembrane</keyword>
<name>A0A397T736_9GLOM</name>
<dbReference type="GO" id="GO:0009378">
    <property type="term" value="F:four-way junction helicase activity"/>
    <property type="evidence" value="ECO:0007669"/>
    <property type="project" value="TreeGrafter"/>
</dbReference>
<organism evidence="9 10">
    <name type="scientific">Glomus cerebriforme</name>
    <dbReference type="NCBI Taxonomy" id="658196"/>
    <lineage>
        <taxon>Eukaryota</taxon>
        <taxon>Fungi</taxon>
        <taxon>Fungi incertae sedis</taxon>
        <taxon>Mucoromycota</taxon>
        <taxon>Glomeromycotina</taxon>
        <taxon>Glomeromycetes</taxon>
        <taxon>Glomerales</taxon>
        <taxon>Glomeraceae</taxon>
        <taxon>Glomus</taxon>
    </lineage>
</organism>
<comment type="similarity">
    <text evidence="1">Belongs to the helicase family. RecQ subfamily.</text>
</comment>
<comment type="catalytic activity">
    <reaction evidence="5">
        <text>Couples ATP hydrolysis with the unwinding of duplex DNA by translocating in the 3'-5' direction.</text>
        <dbReference type="EC" id="5.6.2.4"/>
    </reaction>
</comment>
<proteinExistence type="inferred from homology"/>
<dbReference type="GO" id="GO:0000724">
    <property type="term" value="P:double-strand break repair via homologous recombination"/>
    <property type="evidence" value="ECO:0007669"/>
    <property type="project" value="TreeGrafter"/>
</dbReference>
<dbReference type="OrthoDB" id="10261556at2759"/>
<evidence type="ECO:0000256" key="4">
    <source>
        <dbReference type="ARBA" id="ARBA00023242"/>
    </source>
</evidence>
<dbReference type="PANTHER" id="PTHR13710:SF153">
    <property type="entry name" value="RECQ-LIKE DNA HELICASE BLM"/>
    <property type="match status" value="1"/>
</dbReference>
<comment type="caution">
    <text evidence="9">The sequence shown here is derived from an EMBL/GenBank/DDBJ whole genome shotgun (WGS) entry which is preliminary data.</text>
</comment>
<keyword evidence="7" id="KW-1133">Transmembrane helix</keyword>
<evidence type="ECO:0000256" key="3">
    <source>
        <dbReference type="ARBA" id="ARBA00023235"/>
    </source>
</evidence>
<protein>
    <recommendedName>
        <fullName evidence="6">DNA 3'-5' helicase</fullName>
        <ecNumber evidence="6">5.6.2.4</ecNumber>
    </recommendedName>
</protein>
<dbReference type="SUPFAM" id="SSF52540">
    <property type="entry name" value="P-loop containing nucleoside triphosphate hydrolases"/>
    <property type="match status" value="1"/>
</dbReference>
<dbReference type="GO" id="GO:0005634">
    <property type="term" value="C:nucleus"/>
    <property type="evidence" value="ECO:0007669"/>
    <property type="project" value="TreeGrafter"/>
</dbReference>
<keyword evidence="4" id="KW-0539">Nucleus</keyword>
<evidence type="ECO:0000313" key="10">
    <source>
        <dbReference type="Proteomes" id="UP000265703"/>
    </source>
</evidence>
<accession>A0A397T736</accession>
<dbReference type="GO" id="GO:0003677">
    <property type="term" value="F:DNA binding"/>
    <property type="evidence" value="ECO:0007669"/>
    <property type="project" value="UniProtKB-KW"/>
</dbReference>
<dbReference type="InterPro" id="IPR001650">
    <property type="entry name" value="Helicase_C-like"/>
</dbReference>
<feature type="transmembrane region" description="Helical" evidence="7">
    <location>
        <begin position="66"/>
        <end position="89"/>
    </location>
</feature>
<sequence>IIYCATHSSCKYLYNKLQKNLTDISIDYFHNNEREKAMNNWKSGSTQIMVTTSAFGMGINSNNIQVVIHVEVPMSMSMHINFFLFLFLFL</sequence>
<dbReference type="EC" id="5.6.2.4" evidence="6"/>
<evidence type="ECO:0000259" key="8">
    <source>
        <dbReference type="PROSITE" id="PS51194"/>
    </source>
</evidence>
<dbReference type="EMBL" id="QKYT01000090">
    <property type="protein sequence ID" value="RIA94078.1"/>
    <property type="molecule type" value="Genomic_DNA"/>
</dbReference>
<dbReference type="GO" id="GO:0043138">
    <property type="term" value="F:3'-5' DNA helicase activity"/>
    <property type="evidence" value="ECO:0007669"/>
    <property type="project" value="UniProtKB-EC"/>
</dbReference>
<evidence type="ECO:0000313" key="9">
    <source>
        <dbReference type="EMBL" id="RIA94078.1"/>
    </source>
</evidence>
<evidence type="ECO:0000256" key="1">
    <source>
        <dbReference type="ARBA" id="ARBA00005446"/>
    </source>
</evidence>
<dbReference type="InterPro" id="IPR027417">
    <property type="entry name" value="P-loop_NTPase"/>
</dbReference>
<dbReference type="SMART" id="SM00490">
    <property type="entry name" value="HELICc"/>
    <property type="match status" value="1"/>
</dbReference>
<dbReference type="Pfam" id="PF00271">
    <property type="entry name" value="Helicase_C"/>
    <property type="match status" value="1"/>
</dbReference>
<keyword evidence="10" id="KW-1185">Reference proteome</keyword>
<evidence type="ECO:0000256" key="5">
    <source>
        <dbReference type="ARBA" id="ARBA00034617"/>
    </source>
</evidence>
<evidence type="ECO:0000256" key="6">
    <source>
        <dbReference type="ARBA" id="ARBA00034808"/>
    </source>
</evidence>
<dbReference type="GO" id="GO:0016787">
    <property type="term" value="F:hydrolase activity"/>
    <property type="evidence" value="ECO:0007669"/>
    <property type="project" value="UniProtKB-KW"/>
</dbReference>
<gene>
    <name evidence="9" type="ORF">C1645_690160</name>
</gene>
<keyword evidence="3" id="KW-0413">Isomerase</keyword>
<feature type="domain" description="Helicase C-terminal" evidence="8">
    <location>
        <begin position="1"/>
        <end position="90"/>
    </location>
</feature>
<dbReference type="AlphaFoldDB" id="A0A397T736"/>
<dbReference type="GO" id="GO:0005737">
    <property type="term" value="C:cytoplasm"/>
    <property type="evidence" value="ECO:0007669"/>
    <property type="project" value="TreeGrafter"/>
</dbReference>
<dbReference type="Proteomes" id="UP000265703">
    <property type="component" value="Unassembled WGS sequence"/>
</dbReference>